<accession>A0A840G6C3</accession>
<evidence type="ECO:0000313" key="1">
    <source>
        <dbReference type="EMBL" id="MBB4246278.1"/>
    </source>
</evidence>
<organism evidence="1 2">
    <name type="scientific">Rhodocyclus tenuis</name>
    <name type="common">Rhodospirillum tenue</name>
    <dbReference type="NCBI Taxonomy" id="1066"/>
    <lineage>
        <taxon>Bacteria</taxon>
        <taxon>Pseudomonadati</taxon>
        <taxon>Pseudomonadota</taxon>
        <taxon>Betaproteobacteria</taxon>
        <taxon>Rhodocyclales</taxon>
        <taxon>Rhodocyclaceae</taxon>
        <taxon>Rhodocyclus</taxon>
    </lineage>
</organism>
<gene>
    <name evidence="1" type="ORF">GGD90_000635</name>
</gene>
<reference evidence="1 2" key="1">
    <citation type="submission" date="2020-08" db="EMBL/GenBank/DDBJ databases">
        <title>Genome sequencing of Purple Non-Sulfur Bacteria from various extreme environments.</title>
        <authorList>
            <person name="Mayer M."/>
        </authorList>
    </citation>
    <scope>NUCLEOTIDE SEQUENCE [LARGE SCALE GENOMIC DNA]</scope>
    <source>
        <strain evidence="1 2">2761</strain>
    </source>
</reference>
<dbReference type="EMBL" id="JACIGE010000002">
    <property type="protein sequence ID" value="MBB4246278.1"/>
    <property type="molecule type" value="Genomic_DNA"/>
</dbReference>
<sequence length="57" mass="6334">MQAARNDSADICSKCDSPTHIVVPGAKRLSQQRHRRKPRAVEVTGRLPADREVVVAR</sequence>
<keyword evidence="2" id="KW-1185">Reference proteome</keyword>
<protein>
    <submittedName>
        <fullName evidence="1">Uncharacterized protein</fullName>
    </submittedName>
</protein>
<name>A0A840G6C3_RHOTE</name>
<comment type="caution">
    <text evidence="1">The sequence shown here is derived from an EMBL/GenBank/DDBJ whole genome shotgun (WGS) entry which is preliminary data.</text>
</comment>
<evidence type="ECO:0000313" key="2">
    <source>
        <dbReference type="Proteomes" id="UP000587070"/>
    </source>
</evidence>
<proteinExistence type="predicted"/>
<dbReference type="AlphaFoldDB" id="A0A840G6C3"/>
<dbReference type="Proteomes" id="UP000587070">
    <property type="component" value="Unassembled WGS sequence"/>
</dbReference>